<name>A0ABP9RLE2_9ACTN</name>
<dbReference type="Proteomes" id="UP001501570">
    <property type="component" value="Unassembled WGS sequence"/>
</dbReference>
<gene>
    <name evidence="3" type="ORF">GCM10023322_10070</name>
</gene>
<dbReference type="PANTHER" id="PTHR33627:SF1">
    <property type="entry name" value="TRANSPOSASE"/>
    <property type="match status" value="1"/>
</dbReference>
<proteinExistence type="predicted"/>
<sequence>MGLRPPLLTVDAGYGQVAEFRQGLTERGISYIVATTSSTTAQPGDAQPVEAPYTGVGKHPTPKYPQPARSLKELALAHGADATTRVRWRAPLPAPDRAAD</sequence>
<evidence type="ECO:0000256" key="1">
    <source>
        <dbReference type="SAM" id="MobiDB-lite"/>
    </source>
</evidence>
<dbReference type="PANTHER" id="PTHR33627">
    <property type="entry name" value="TRANSPOSASE"/>
    <property type="match status" value="1"/>
</dbReference>
<organism evidence="3 4">
    <name type="scientific">Rugosimonospora acidiphila</name>
    <dbReference type="NCBI Taxonomy" id="556531"/>
    <lineage>
        <taxon>Bacteria</taxon>
        <taxon>Bacillati</taxon>
        <taxon>Actinomycetota</taxon>
        <taxon>Actinomycetes</taxon>
        <taxon>Micromonosporales</taxon>
        <taxon>Micromonosporaceae</taxon>
        <taxon>Rugosimonospora</taxon>
    </lineage>
</organism>
<evidence type="ECO:0000259" key="2">
    <source>
        <dbReference type="Pfam" id="PF13546"/>
    </source>
</evidence>
<protein>
    <recommendedName>
        <fullName evidence="2">Transposase IS701-like DDE domain-containing protein</fullName>
    </recommendedName>
</protein>
<feature type="domain" description="Transposase IS701-like DDE" evidence="2">
    <location>
        <begin position="2"/>
        <end position="89"/>
    </location>
</feature>
<accession>A0ABP9RLE2</accession>
<dbReference type="InterPro" id="IPR039365">
    <property type="entry name" value="IS701-like"/>
</dbReference>
<dbReference type="Pfam" id="PF13546">
    <property type="entry name" value="DDE_5"/>
    <property type="match status" value="1"/>
</dbReference>
<evidence type="ECO:0000313" key="3">
    <source>
        <dbReference type="EMBL" id="GAA5179602.1"/>
    </source>
</evidence>
<feature type="region of interest" description="Disordered" evidence="1">
    <location>
        <begin position="36"/>
        <end position="66"/>
    </location>
</feature>
<reference evidence="4" key="1">
    <citation type="journal article" date="2019" name="Int. J. Syst. Evol. Microbiol.">
        <title>The Global Catalogue of Microorganisms (GCM) 10K type strain sequencing project: providing services to taxonomists for standard genome sequencing and annotation.</title>
        <authorList>
            <consortium name="The Broad Institute Genomics Platform"/>
            <consortium name="The Broad Institute Genome Sequencing Center for Infectious Disease"/>
            <person name="Wu L."/>
            <person name="Ma J."/>
        </authorList>
    </citation>
    <scope>NUCLEOTIDE SEQUENCE [LARGE SCALE GENOMIC DNA]</scope>
    <source>
        <strain evidence="4">JCM 18304</strain>
    </source>
</reference>
<keyword evidence="4" id="KW-1185">Reference proteome</keyword>
<dbReference type="EMBL" id="BAABJQ010000002">
    <property type="protein sequence ID" value="GAA5179602.1"/>
    <property type="molecule type" value="Genomic_DNA"/>
</dbReference>
<dbReference type="InterPro" id="IPR038721">
    <property type="entry name" value="IS701-like_DDE_dom"/>
</dbReference>
<evidence type="ECO:0000313" key="4">
    <source>
        <dbReference type="Proteomes" id="UP001501570"/>
    </source>
</evidence>
<comment type="caution">
    <text evidence="3">The sequence shown here is derived from an EMBL/GenBank/DDBJ whole genome shotgun (WGS) entry which is preliminary data.</text>
</comment>